<evidence type="ECO:0000313" key="5">
    <source>
        <dbReference type="EMBL" id="CAF4016614.1"/>
    </source>
</evidence>
<protein>
    <submittedName>
        <fullName evidence="2">Uncharacterized protein</fullName>
    </submittedName>
</protein>
<proteinExistence type="predicted"/>
<reference evidence="2" key="1">
    <citation type="submission" date="2021-02" db="EMBL/GenBank/DDBJ databases">
        <authorList>
            <person name="Nowell W R."/>
        </authorList>
    </citation>
    <scope>NUCLEOTIDE SEQUENCE</scope>
</reference>
<evidence type="ECO:0000313" key="2">
    <source>
        <dbReference type="EMBL" id="CAF1183269.1"/>
    </source>
</evidence>
<sequence>MLLNATAQHRVKHFDLLLARKLAFIEREHEQNIIIHKNLENSIRRDTNRKKTTLSFDEIYHEPHQTLNYYKMNFSKNNYLNDKSSSSVVSSNQSQDDEIILQTSSKYQRQCSKHQRLPPIIKASLLNRQKQSTDELHWIHHLRQTNKRKESFNETYLELNEQLSKTTLPEITPIQKHIHSFMESLPKYTGIQRGFDNFAPASLYSSRIPVIMK</sequence>
<accession>A0A814V4K9</accession>
<dbReference type="Proteomes" id="UP000663864">
    <property type="component" value="Unassembled WGS sequence"/>
</dbReference>
<evidence type="ECO:0000313" key="4">
    <source>
        <dbReference type="EMBL" id="CAF3918024.1"/>
    </source>
</evidence>
<dbReference type="EMBL" id="CAJOAX010004713">
    <property type="protein sequence ID" value="CAF3918024.1"/>
    <property type="molecule type" value="Genomic_DNA"/>
</dbReference>
<evidence type="ECO:0000313" key="3">
    <source>
        <dbReference type="EMBL" id="CAF1351519.1"/>
    </source>
</evidence>
<comment type="caution">
    <text evidence="2">The sequence shown here is derived from an EMBL/GenBank/DDBJ whole genome shotgun (WGS) entry which is preliminary data.</text>
</comment>
<dbReference type="Proteomes" id="UP000663882">
    <property type="component" value="Unassembled WGS sequence"/>
</dbReference>
<evidence type="ECO:0000313" key="1">
    <source>
        <dbReference type="EMBL" id="CAF1014442.1"/>
    </source>
</evidence>
<dbReference type="Proteomes" id="UP000663836">
    <property type="component" value="Unassembled WGS sequence"/>
</dbReference>
<dbReference type="EMBL" id="CAJOBE010013595">
    <property type="protein sequence ID" value="CAF4167057.1"/>
    <property type="molecule type" value="Genomic_DNA"/>
</dbReference>
<name>A0A814V4K9_9BILA</name>
<organism evidence="2 7">
    <name type="scientific">Rotaria sordida</name>
    <dbReference type="NCBI Taxonomy" id="392033"/>
    <lineage>
        <taxon>Eukaryota</taxon>
        <taxon>Metazoa</taxon>
        <taxon>Spiralia</taxon>
        <taxon>Gnathifera</taxon>
        <taxon>Rotifera</taxon>
        <taxon>Eurotatoria</taxon>
        <taxon>Bdelloidea</taxon>
        <taxon>Philodinida</taxon>
        <taxon>Philodinidae</taxon>
        <taxon>Rotaria</taxon>
    </lineage>
</organism>
<dbReference type="EMBL" id="CAJNOT010002906">
    <property type="protein sequence ID" value="CAF1351519.1"/>
    <property type="molecule type" value="Genomic_DNA"/>
</dbReference>
<dbReference type="OrthoDB" id="10034374at2759"/>
<evidence type="ECO:0000313" key="6">
    <source>
        <dbReference type="EMBL" id="CAF4167057.1"/>
    </source>
</evidence>
<dbReference type="Proteomes" id="UP000663889">
    <property type="component" value="Unassembled WGS sequence"/>
</dbReference>
<dbReference type="EMBL" id="CAJNOO010000701">
    <property type="protein sequence ID" value="CAF1014442.1"/>
    <property type="molecule type" value="Genomic_DNA"/>
</dbReference>
<dbReference type="EMBL" id="CAJOBD010005010">
    <property type="protein sequence ID" value="CAF4016614.1"/>
    <property type="molecule type" value="Genomic_DNA"/>
</dbReference>
<dbReference type="Proteomes" id="UP000663823">
    <property type="component" value="Unassembled WGS sequence"/>
</dbReference>
<dbReference type="AlphaFoldDB" id="A0A814V4K9"/>
<evidence type="ECO:0000313" key="7">
    <source>
        <dbReference type="Proteomes" id="UP000663889"/>
    </source>
</evidence>
<dbReference type="Proteomes" id="UP000663874">
    <property type="component" value="Unassembled WGS sequence"/>
</dbReference>
<dbReference type="EMBL" id="CAJNOU010001295">
    <property type="protein sequence ID" value="CAF1183269.1"/>
    <property type="molecule type" value="Genomic_DNA"/>
</dbReference>
<gene>
    <name evidence="6" type="ORF">FNK824_LOCUS34490</name>
    <name evidence="5" type="ORF">JBS370_LOCUS27152</name>
    <name evidence="4" type="ORF">OTI717_LOCUS24669</name>
    <name evidence="1" type="ORF">RFH988_LOCUS14859</name>
    <name evidence="2" type="ORF">SEV965_LOCUS20170</name>
    <name evidence="3" type="ORF">ZHD862_LOCUS30587</name>
</gene>